<dbReference type="PANTHER" id="PTHR43796:SF2">
    <property type="entry name" value="CARBOXYNORSPERMIDINE SYNTHASE"/>
    <property type="match status" value="1"/>
</dbReference>
<sequence>MRVAIIGGAGTVGQAVALGLIRAETVTDIVLVDVHDDPGALCLRLRKNAKVSQRRLDARDQQALVAALAGTCLLVNCAGPFCDTVVPVARAAVALGADSLDVCDDFAATALLLESDLDAAAQAAGVSLITGMGADPGTNNLLALWYAKKLDTVQSVSLAWAVDCGDLAGAALAHAATMLAGEVPQFCDGRLHYLEGGAGEETVTFADPIGTVTVRYVGHPQPLTLPRRLPGLQNLTVKGVILPDWADRMLMAQKSNGLLRREPLALAASLLRERASAMPPGPGVSGLKVAVSGTRQGRAVTYAAEMVGAMGLGTGLPAAIAALLLLEGSVAAKGLLAPEDAIDPQIFVARLLACGAAIRQTRSETVTLTADGGSV</sequence>
<proteinExistence type="predicted"/>
<dbReference type="AlphaFoldDB" id="K6H692"/>
<dbReference type="SUPFAM" id="SSF51735">
    <property type="entry name" value="NAD(P)-binding Rossmann-fold domains"/>
    <property type="match status" value="1"/>
</dbReference>
<dbReference type="Proteomes" id="UP000006272">
    <property type="component" value="Unassembled WGS sequence"/>
</dbReference>
<comment type="caution">
    <text evidence="3">The sequence shown here is derived from an EMBL/GenBank/DDBJ whole genome shotgun (WGS) entry which is preliminary data.</text>
</comment>
<feature type="domain" description="Saccharopine dehydrogenase NADP binding" evidence="1">
    <location>
        <begin position="3"/>
        <end position="124"/>
    </location>
</feature>
<accession>K6H692</accession>
<evidence type="ECO:0000259" key="1">
    <source>
        <dbReference type="Pfam" id="PF03435"/>
    </source>
</evidence>
<organism evidence="3 4">
    <name type="scientific">Solidesulfovibrio magneticus str. Maddingley MBC34</name>
    <dbReference type="NCBI Taxonomy" id="1206767"/>
    <lineage>
        <taxon>Bacteria</taxon>
        <taxon>Pseudomonadati</taxon>
        <taxon>Thermodesulfobacteriota</taxon>
        <taxon>Desulfovibrionia</taxon>
        <taxon>Desulfovibrionales</taxon>
        <taxon>Desulfovibrionaceae</taxon>
        <taxon>Solidesulfovibrio</taxon>
    </lineage>
</organism>
<feature type="domain" description="Saccharopine dehydrogenase-like C-terminal" evidence="2">
    <location>
        <begin position="211"/>
        <end position="347"/>
    </location>
</feature>
<evidence type="ECO:0000313" key="4">
    <source>
        <dbReference type="Proteomes" id="UP000006272"/>
    </source>
</evidence>
<evidence type="ECO:0000313" key="3">
    <source>
        <dbReference type="EMBL" id="EKO38003.1"/>
    </source>
</evidence>
<dbReference type="InterPro" id="IPR032095">
    <property type="entry name" value="Sacchrp_dh-like_C"/>
</dbReference>
<dbReference type="InterPro" id="IPR036291">
    <property type="entry name" value="NAD(P)-bd_dom_sf"/>
</dbReference>
<gene>
    <name evidence="3" type="ORF">B193_3307</name>
</gene>
<dbReference type="Pfam" id="PF16653">
    <property type="entry name" value="Sacchrp_dh_C"/>
    <property type="match status" value="1"/>
</dbReference>
<dbReference type="PATRIC" id="fig|1206767.3.peg.3242"/>
<dbReference type="Gene3D" id="3.40.50.720">
    <property type="entry name" value="NAD(P)-binding Rossmann-like Domain"/>
    <property type="match status" value="1"/>
</dbReference>
<name>K6H692_9BACT</name>
<dbReference type="Pfam" id="PF03435">
    <property type="entry name" value="Sacchrp_dh_NADP"/>
    <property type="match status" value="1"/>
</dbReference>
<reference evidence="3 4" key="1">
    <citation type="submission" date="2012-07" db="EMBL/GenBank/DDBJ databases">
        <title>Draft genome sequence of Desulfovibrio magneticus str. Maddingley MBC34 obtained from a metagenomic sequence of a methanogenic enrichment isolated from coal-seam formation water in Victoria, Australia.</title>
        <authorList>
            <person name="Greenfield P."/>
            <person name="Hendry P."/>
            <person name="Li D."/>
            <person name="Rosewarne C.P."/>
            <person name="Tran-Dinh N."/>
            <person name="Elbourne L.D.H."/>
            <person name="Paulsen I.T."/>
            <person name="Midgley D.J."/>
        </authorList>
    </citation>
    <scope>NUCLEOTIDE SEQUENCE [LARGE SCALE GENOMIC DNA]</scope>
    <source>
        <strain evidence="4">Maddingley MBC34</strain>
    </source>
</reference>
<dbReference type="EMBL" id="ALAO01000309">
    <property type="protein sequence ID" value="EKO38003.1"/>
    <property type="molecule type" value="Genomic_DNA"/>
</dbReference>
<evidence type="ECO:0000259" key="2">
    <source>
        <dbReference type="Pfam" id="PF16653"/>
    </source>
</evidence>
<protein>
    <submittedName>
        <fullName evidence="3">Saccharopine dehydrogenase-like oxidoreductase</fullName>
    </submittedName>
</protein>
<dbReference type="PANTHER" id="PTHR43796">
    <property type="entry name" value="CARBOXYNORSPERMIDINE SYNTHASE"/>
    <property type="match status" value="1"/>
</dbReference>
<dbReference type="InterPro" id="IPR005097">
    <property type="entry name" value="Sacchrp_dh_NADP-bd"/>
</dbReference>
<dbReference type="Gene3D" id="3.30.360.10">
    <property type="entry name" value="Dihydrodipicolinate Reductase, domain 2"/>
    <property type="match status" value="1"/>
</dbReference>